<proteinExistence type="inferred from homology"/>
<keyword evidence="3 5" id="KW-0170">Cobalt</keyword>
<dbReference type="InterPro" id="IPR042255">
    <property type="entry name" value="EutC_N"/>
</dbReference>
<dbReference type="Proteomes" id="UP000319576">
    <property type="component" value="Chromosome"/>
</dbReference>
<evidence type="ECO:0000256" key="3">
    <source>
        <dbReference type="ARBA" id="ARBA00023285"/>
    </source>
</evidence>
<comment type="catalytic activity">
    <reaction evidence="5">
        <text>ethanolamine = acetaldehyde + NH4(+)</text>
        <dbReference type="Rhea" id="RHEA:15313"/>
        <dbReference type="ChEBI" id="CHEBI:15343"/>
        <dbReference type="ChEBI" id="CHEBI:28938"/>
        <dbReference type="ChEBI" id="CHEBI:57603"/>
        <dbReference type="EC" id="4.3.1.7"/>
    </reaction>
</comment>
<evidence type="ECO:0000313" key="7">
    <source>
        <dbReference type="Proteomes" id="UP000319576"/>
    </source>
</evidence>
<name>A0A517Y0Y8_9BACT</name>
<dbReference type="PANTHER" id="PTHR39330:SF1">
    <property type="entry name" value="ETHANOLAMINE AMMONIA-LYASE SMALL SUBUNIT"/>
    <property type="match status" value="1"/>
</dbReference>
<comment type="pathway">
    <text evidence="5">Amine and polyamine degradation; ethanolamine degradation.</text>
</comment>
<dbReference type="Gene3D" id="3.40.50.11240">
    <property type="entry name" value="Ethanolamine ammonia-lyase light chain (EutC)"/>
    <property type="match status" value="1"/>
</dbReference>
<comment type="subcellular location">
    <subcellularLocation>
        <location evidence="5">Bacterial microcompartment</location>
    </subcellularLocation>
</comment>
<dbReference type="EC" id="4.3.1.7" evidence="5"/>
<dbReference type="GO" id="GO:0031419">
    <property type="term" value="F:cobalamin binding"/>
    <property type="evidence" value="ECO:0007669"/>
    <property type="project" value="UniProtKB-UniRule"/>
</dbReference>
<keyword evidence="2 5" id="KW-0456">Lyase</keyword>
<sequence>MSDAPLSPLDPVAELLARTPARVLAGRAGPGYRTATWLQLREDHAAARDAVHAELDLDRLGPLVDEYRLFAVNTHAGSRTEFLTRPDLGRRLDGAARERVTAECPRGADLQVVIGDGLSATAVAAQVPALLPLLAAAAAARGWTFGRPFAVWNCRVGVLNDVGELLDPAVVVLLIGERPGLATAESLSAYLAYRPRPGHTDADRNLVSNVHARGVSPADAARRVAALAAAVTRAGASGVGVKEELPGLAATIPPPHPGELP</sequence>
<comment type="function">
    <text evidence="5">Catalyzes the deamination of various vicinal amino-alcohols to oxo compounds. Allows this organism to utilize ethanolamine as the sole source of nitrogen and carbon in the presence of external vitamin B12.</text>
</comment>
<dbReference type="InterPro" id="IPR009246">
    <property type="entry name" value="EutC"/>
</dbReference>
<dbReference type="InterPro" id="IPR042251">
    <property type="entry name" value="EutC_C"/>
</dbReference>
<keyword evidence="1 5" id="KW-0846">Cobalamin</keyword>
<organism evidence="6 7">
    <name type="scientific">Urbifossiella limnaea</name>
    <dbReference type="NCBI Taxonomy" id="2528023"/>
    <lineage>
        <taxon>Bacteria</taxon>
        <taxon>Pseudomonadati</taxon>
        <taxon>Planctomycetota</taxon>
        <taxon>Planctomycetia</taxon>
        <taxon>Gemmatales</taxon>
        <taxon>Gemmataceae</taxon>
        <taxon>Urbifossiella</taxon>
    </lineage>
</organism>
<dbReference type="RefSeq" id="WP_145243667.1">
    <property type="nucleotide sequence ID" value="NZ_CP036273.1"/>
</dbReference>
<dbReference type="NCBIfam" id="NF003971">
    <property type="entry name" value="PRK05465.1"/>
    <property type="match status" value="1"/>
</dbReference>
<dbReference type="GO" id="GO:0031471">
    <property type="term" value="C:ethanolamine degradation polyhedral organelle"/>
    <property type="evidence" value="ECO:0007669"/>
    <property type="project" value="UniProtKB-UniRule"/>
</dbReference>
<dbReference type="GO" id="GO:0006520">
    <property type="term" value="P:amino acid metabolic process"/>
    <property type="evidence" value="ECO:0007669"/>
    <property type="project" value="InterPro"/>
</dbReference>
<dbReference type="AlphaFoldDB" id="A0A517Y0Y8"/>
<gene>
    <name evidence="5 6" type="primary">eutC</name>
    <name evidence="6" type="ORF">ETAA1_54200</name>
</gene>
<dbReference type="PIRSF" id="PIRSF018982">
    <property type="entry name" value="EutC"/>
    <property type="match status" value="1"/>
</dbReference>
<reference evidence="6 7" key="1">
    <citation type="submission" date="2019-02" db="EMBL/GenBank/DDBJ databases">
        <title>Deep-cultivation of Planctomycetes and their phenomic and genomic characterization uncovers novel biology.</title>
        <authorList>
            <person name="Wiegand S."/>
            <person name="Jogler M."/>
            <person name="Boedeker C."/>
            <person name="Pinto D."/>
            <person name="Vollmers J."/>
            <person name="Rivas-Marin E."/>
            <person name="Kohn T."/>
            <person name="Peeters S.H."/>
            <person name="Heuer A."/>
            <person name="Rast P."/>
            <person name="Oberbeckmann S."/>
            <person name="Bunk B."/>
            <person name="Jeske O."/>
            <person name="Meyerdierks A."/>
            <person name="Storesund J.E."/>
            <person name="Kallscheuer N."/>
            <person name="Luecker S."/>
            <person name="Lage O.M."/>
            <person name="Pohl T."/>
            <person name="Merkel B.J."/>
            <person name="Hornburger P."/>
            <person name="Mueller R.-W."/>
            <person name="Bruemmer F."/>
            <person name="Labrenz M."/>
            <person name="Spormann A.M."/>
            <person name="Op den Camp H."/>
            <person name="Overmann J."/>
            <person name="Amann R."/>
            <person name="Jetten M.S.M."/>
            <person name="Mascher T."/>
            <person name="Medema M.H."/>
            <person name="Devos D.P."/>
            <person name="Kaster A.-K."/>
            <person name="Ovreas L."/>
            <person name="Rohde M."/>
            <person name="Galperin M.Y."/>
            <person name="Jogler C."/>
        </authorList>
    </citation>
    <scope>NUCLEOTIDE SEQUENCE [LARGE SCALE GENOMIC DNA]</scope>
    <source>
        <strain evidence="6 7">ETA_A1</strain>
    </source>
</reference>
<comment type="cofactor">
    <cofactor evidence="5">
        <name>adenosylcob(III)alamin</name>
        <dbReference type="ChEBI" id="CHEBI:18408"/>
    </cofactor>
    <text evidence="5">Binds between the large and small subunits.</text>
</comment>
<evidence type="ECO:0000256" key="4">
    <source>
        <dbReference type="ARBA" id="ARBA00024446"/>
    </source>
</evidence>
<dbReference type="Gene3D" id="1.10.30.40">
    <property type="entry name" value="Ethanolamine ammonia-lyase light chain (EutC), N-terminal domain"/>
    <property type="match status" value="1"/>
</dbReference>
<dbReference type="GO" id="GO:0046336">
    <property type="term" value="P:ethanolamine catabolic process"/>
    <property type="evidence" value="ECO:0007669"/>
    <property type="project" value="UniProtKB-UniRule"/>
</dbReference>
<protein>
    <recommendedName>
        <fullName evidence="5">Ethanolamine ammonia-lyase small subunit</fullName>
        <shortName evidence="5">EAL small subunit</shortName>
        <ecNumber evidence="5">4.3.1.7</ecNumber>
    </recommendedName>
</protein>
<accession>A0A517Y0Y8</accession>
<evidence type="ECO:0000256" key="5">
    <source>
        <dbReference type="HAMAP-Rule" id="MF_00601"/>
    </source>
</evidence>
<dbReference type="EMBL" id="CP036273">
    <property type="protein sequence ID" value="QDU23420.1"/>
    <property type="molecule type" value="Genomic_DNA"/>
</dbReference>
<dbReference type="Pfam" id="PF05985">
    <property type="entry name" value="EutC"/>
    <property type="match status" value="1"/>
</dbReference>
<evidence type="ECO:0000256" key="2">
    <source>
        <dbReference type="ARBA" id="ARBA00023239"/>
    </source>
</evidence>
<feature type="binding site" evidence="5">
    <location>
        <position position="156"/>
    </location>
    <ligand>
        <name>adenosylcob(III)alamin</name>
        <dbReference type="ChEBI" id="CHEBI:18408"/>
    </ligand>
</feature>
<dbReference type="HAMAP" id="MF_00601">
    <property type="entry name" value="EutC"/>
    <property type="match status" value="1"/>
</dbReference>
<dbReference type="UniPathway" id="UPA00560"/>
<keyword evidence="4 5" id="KW-1283">Bacterial microcompartment</keyword>
<comment type="caution">
    <text evidence="5">Lacks conserved residue(s) required for the propagation of feature annotation.</text>
</comment>
<feature type="binding site" evidence="5">
    <location>
        <position position="177"/>
    </location>
    <ligand>
        <name>adenosylcob(III)alamin</name>
        <dbReference type="ChEBI" id="CHEBI:18408"/>
    </ligand>
</feature>
<comment type="similarity">
    <text evidence="5">Belongs to the EutC family.</text>
</comment>
<keyword evidence="7" id="KW-1185">Reference proteome</keyword>
<dbReference type="GO" id="GO:0009350">
    <property type="term" value="C:ethanolamine ammonia-lyase complex"/>
    <property type="evidence" value="ECO:0007669"/>
    <property type="project" value="UniProtKB-UniRule"/>
</dbReference>
<dbReference type="PANTHER" id="PTHR39330">
    <property type="entry name" value="ETHANOLAMINE AMMONIA-LYASE LIGHT CHAIN"/>
    <property type="match status" value="1"/>
</dbReference>
<evidence type="ECO:0000313" key="6">
    <source>
        <dbReference type="EMBL" id="QDU23420.1"/>
    </source>
</evidence>
<dbReference type="GO" id="GO:0008851">
    <property type="term" value="F:ethanolamine ammonia-lyase activity"/>
    <property type="evidence" value="ECO:0007669"/>
    <property type="project" value="UniProtKB-UniRule"/>
</dbReference>
<dbReference type="OrthoDB" id="114248at2"/>
<dbReference type="KEGG" id="uli:ETAA1_54200"/>
<evidence type="ECO:0000256" key="1">
    <source>
        <dbReference type="ARBA" id="ARBA00022628"/>
    </source>
</evidence>
<comment type="subunit">
    <text evidence="5">The basic unit is a heterodimer which dimerizes to form tetramers. The heterotetramers trimerize; 6 large subunits form a core ring with 6 small subunits projecting outwards.</text>
</comment>